<dbReference type="PANTHER" id="PTHR31672">
    <property type="entry name" value="BNACNNG10540D PROTEIN"/>
    <property type="match status" value="1"/>
</dbReference>
<sequence length="256" mass="29602">MKEAIPEDIAIAILWRLPVGACIARFCCVQKTWYHLLSDPSFITQKLSSSGSEHQIMIKRYTSQNSKSPPIYTLHSPDTLEPLTPSAGLPLPFFDPAKPRHPKQQQYFEIEGYCHGLFCIFDHAAERLILWNPATSETKIPPPSSIYNPYDYTFHAAWFGFDSQTNDYKVMQLLIFHHDGVGCYSGLVVYSLRHDSWRKFDGDHFPVKSSRQIPQFRKGKLYWWSWGVGLRFDSLDMTSEVFQHVHVTRVGINRDM</sequence>
<accession>A0AAV2FFC4</accession>
<keyword evidence="3" id="KW-1185">Reference proteome</keyword>
<feature type="domain" description="F-box associated beta-propeller type 1" evidence="1">
    <location>
        <begin position="109"/>
        <end position="245"/>
    </location>
</feature>
<organism evidence="2 3">
    <name type="scientific">Linum trigynum</name>
    <dbReference type="NCBI Taxonomy" id="586398"/>
    <lineage>
        <taxon>Eukaryota</taxon>
        <taxon>Viridiplantae</taxon>
        <taxon>Streptophyta</taxon>
        <taxon>Embryophyta</taxon>
        <taxon>Tracheophyta</taxon>
        <taxon>Spermatophyta</taxon>
        <taxon>Magnoliopsida</taxon>
        <taxon>eudicotyledons</taxon>
        <taxon>Gunneridae</taxon>
        <taxon>Pentapetalae</taxon>
        <taxon>rosids</taxon>
        <taxon>fabids</taxon>
        <taxon>Malpighiales</taxon>
        <taxon>Linaceae</taxon>
        <taxon>Linum</taxon>
    </lineage>
</organism>
<evidence type="ECO:0000259" key="1">
    <source>
        <dbReference type="Pfam" id="PF07734"/>
    </source>
</evidence>
<dbReference type="InterPro" id="IPR006527">
    <property type="entry name" value="F-box-assoc_dom_typ1"/>
</dbReference>
<gene>
    <name evidence="2" type="ORF">LTRI10_LOCUS37296</name>
</gene>
<protein>
    <recommendedName>
        <fullName evidence="1">F-box associated beta-propeller type 1 domain-containing protein</fullName>
    </recommendedName>
</protein>
<dbReference type="Proteomes" id="UP001497516">
    <property type="component" value="Chromosome 6"/>
</dbReference>
<evidence type="ECO:0000313" key="3">
    <source>
        <dbReference type="Proteomes" id="UP001497516"/>
    </source>
</evidence>
<dbReference type="PANTHER" id="PTHR31672:SF13">
    <property type="entry name" value="F-BOX PROTEIN CPR30-LIKE"/>
    <property type="match status" value="1"/>
</dbReference>
<dbReference type="InterPro" id="IPR017451">
    <property type="entry name" value="F-box-assoc_interact_dom"/>
</dbReference>
<dbReference type="InterPro" id="IPR050796">
    <property type="entry name" value="SCF_F-box_component"/>
</dbReference>
<reference evidence="2 3" key="1">
    <citation type="submission" date="2024-04" db="EMBL/GenBank/DDBJ databases">
        <authorList>
            <person name="Fracassetti M."/>
        </authorList>
    </citation>
    <scope>NUCLEOTIDE SEQUENCE [LARGE SCALE GENOMIC DNA]</scope>
</reference>
<dbReference type="AlphaFoldDB" id="A0AAV2FFC4"/>
<proteinExistence type="predicted"/>
<evidence type="ECO:0000313" key="2">
    <source>
        <dbReference type="EMBL" id="CAL1396964.1"/>
    </source>
</evidence>
<dbReference type="InterPro" id="IPR036047">
    <property type="entry name" value="F-box-like_dom_sf"/>
</dbReference>
<dbReference type="NCBIfam" id="TIGR01640">
    <property type="entry name" value="F_box_assoc_1"/>
    <property type="match status" value="1"/>
</dbReference>
<dbReference type="Pfam" id="PF07734">
    <property type="entry name" value="FBA_1"/>
    <property type="match status" value="1"/>
</dbReference>
<dbReference type="SUPFAM" id="SSF81383">
    <property type="entry name" value="F-box domain"/>
    <property type="match status" value="1"/>
</dbReference>
<name>A0AAV2FFC4_9ROSI</name>
<dbReference type="EMBL" id="OZ034819">
    <property type="protein sequence ID" value="CAL1396964.1"/>
    <property type="molecule type" value="Genomic_DNA"/>
</dbReference>